<sequence length="309" mass="35161">MVNVYNCPHNLSKPYCRKCGGSAYCEHGTRKRDCRLGCGGGSFCEHNKRKEECAACGGSQSCLHGKLKKMCREPGCGGSAYCSCGIRKQMCPEHGGSGLCVHKINKRMCYECGTADTCESEACMFYPYKERTIAHKTFEGRRLCYRCEGILNPNALRKFKVRREHIFTEYVLDQLPEINEYLVCTDKAITDGCSQHRPDIMFDMLTHIIDVEFDENGHSSKTKYPEVCQNKRTMSVFESMANRPMYILRINPDGVRKLYDGKVSALGEPVWAPSIHFGNVMKDFCDQLKIMMTKIPDKEIKVVKINFKE</sequence>
<name>A0A835ZF67_9STRA</name>
<reference evidence="1" key="1">
    <citation type="submission" date="2021-02" db="EMBL/GenBank/DDBJ databases">
        <title>First Annotated Genome of the Yellow-green Alga Tribonema minus.</title>
        <authorList>
            <person name="Mahan K.M."/>
        </authorList>
    </citation>
    <scope>NUCLEOTIDE SEQUENCE</scope>
    <source>
        <strain evidence="1">UTEX B ZZ1240</strain>
    </source>
</reference>
<evidence type="ECO:0000313" key="1">
    <source>
        <dbReference type="EMBL" id="KAG5192585.1"/>
    </source>
</evidence>
<organism evidence="1 2">
    <name type="scientific">Tribonema minus</name>
    <dbReference type="NCBI Taxonomy" id="303371"/>
    <lineage>
        <taxon>Eukaryota</taxon>
        <taxon>Sar</taxon>
        <taxon>Stramenopiles</taxon>
        <taxon>Ochrophyta</taxon>
        <taxon>PX clade</taxon>
        <taxon>Xanthophyceae</taxon>
        <taxon>Tribonematales</taxon>
        <taxon>Tribonemataceae</taxon>
        <taxon>Tribonema</taxon>
    </lineage>
</organism>
<dbReference type="OrthoDB" id="10688662at2759"/>
<gene>
    <name evidence="1" type="ORF">JKP88DRAFT_250739</name>
</gene>
<evidence type="ECO:0000313" key="2">
    <source>
        <dbReference type="Proteomes" id="UP000664859"/>
    </source>
</evidence>
<accession>A0A835ZF67</accession>
<dbReference type="EMBL" id="JAFCMP010000004">
    <property type="protein sequence ID" value="KAG5192585.1"/>
    <property type="molecule type" value="Genomic_DNA"/>
</dbReference>
<protein>
    <submittedName>
        <fullName evidence="1">Uncharacterized protein</fullName>
    </submittedName>
</protein>
<dbReference type="AlphaFoldDB" id="A0A835ZF67"/>
<dbReference type="Proteomes" id="UP000664859">
    <property type="component" value="Unassembled WGS sequence"/>
</dbReference>
<proteinExistence type="predicted"/>
<keyword evidence="2" id="KW-1185">Reference proteome</keyword>
<comment type="caution">
    <text evidence="1">The sequence shown here is derived from an EMBL/GenBank/DDBJ whole genome shotgun (WGS) entry which is preliminary data.</text>
</comment>